<protein>
    <recommendedName>
        <fullName evidence="4">PepSY domain-containing protein</fullName>
    </recommendedName>
</protein>
<evidence type="ECO:0000313" key="3">
    <source>
        <dbReference type="Proteomes" id="UP000181790"/>
    </source>
</evidence>
<feature type="transmembrane region" description="Helical" evidence="1">
    <location>
        <begin position="176"/>
        <end position="199"/>
    </location>
</feature>
<evidence type="ECO:0008006" key="4">
    <source>
        <dbReference type="Google" id="ProtNLM"/>
    </source>
</evidence>
<keyword evidence="1" id="KW-0472">Membrane</keyword>
<gene>
    <name evidence="2" type="ORF">BLX24_12820</name>
</gene>
<sequence>MSHWFKPAIAREFVRPQAIDKKALIKSPEAVLSLNHIAAFRNIRVVTIGSATYYQVKGADNQLNYYDTGSGKPLVKGDEQYAESLARYFVDDARTPVRITPITGFTNEYRYVNRLLPVWKVSFDRSDDMDVYVETEQGRLANYNEWSRKSFLWLFNNFHNWDWLAAISNHTIRVGVMLLCLSIIILSMISGLVIYGFMWDRFKTARKAAGKTGLLRKNHRRIGIAVSFVTFTFAFSGACHVTRKLTSDERIKYVHQPVIRTEKLQASLLQLPVDWGKISQIGVVSLGRKAYYQLFAKPEGNESWNKKQIDNAEGSRKEAVTRQKSGITYYDTQTGTLLPDGMTRHAKELVKRFLAADANGVPCCGRIDAIQVANAGELPALQATEILTKFDREYGFINKRLPVVKLALDTPDKLTYYIEPATSRLAARITDSDRREGLSFAVLHKYFFMDWAGKNVRDIVTMISALGVLVVSLFGLVLFLKVK</sequence>
<comment type="caution">
    <text evidence="2">The sequence shown here is derived from an EMBL/GenBank/DDBJ whole genome shotgun (WGS) entry which is preliminary data.</text>
</comment>
<dbReference type="AlphaFoldDB" id="A0A1S2VLR2"/>
<name>A0A1S2VLR2_9BACT</name>
<keyword evidence="3" id="KW-1185">Reference proteome</keyword>
<evidence type="ECO:0000256" key="1">
    <source>
        <dbReference type="SAM" id="Phobius"/>
    </source>
</evidence>
<accession>A0A1S2VLR2</accession>
<reference evidence="2 3" key="1">
    <citation type="submission" date="2016-10" db="EMBL/GenBank/DDBJ databases">
        <title>Arsenicibacter rosenii gen. nov., sp. nov., an efficient arsenic-methylating bacterium isolated from an arsenic-contaminated paddy soil.</title>
        <authorList>
            <person name="Huang K."/>
        </authorList>
    </citation>
    <scope>NUCLEOTIDE SEQUENCE [LARGE SCALE GENOMIC DNA]</scope>
    <source>
        <strain evidence="2 3">SM-1</strain>
    </source>
</reference>
<organism evidence="2 3">
    <name type="scientific">Arsenicibacter rosenii</name>
    <dbReference type="NCBI Taxonomy" id="1750698"/>
    <lineage>
        <taxon>Bacteria</taxon>
        <taxon>Pseudomonadati</taxon>
        <taxon>Bacteroidota</taxon>
        <taxon>Cytophagia</taxon>
        <taxon>Cytophagales</taxon>
        <taxon>Spirosomataceae</taxon>
        <taxon>Arsenicibacter</taxon>
    </lineage>
</organism>
<dbReference type="EMBL" id="MORL01000005">
    <property type="protein sequence ID" value="OIN59136.1"/>
    <property type="molecule type" value="Genomic_DNA"/>
</dbReference>
<feature type="transmembrane region" description="Helical" evidence="1">
    <location>
        <begin position="220"/>
        <end position="238"/>
    </location>
</feature>
<proteinExistence type="predicted"/>
<dbReference type="Proteomes" id="UP000181790">
    <property type="component" value="Unassembled WGS sequence"/>
</dbReference>
<feature type="transmembrane region" description="Helical" evidence="1">
    <location>
        <begin position="459"/>
        <end position="480"/>
    </location>
</feature>
<dbReference type="Pfam" id="PF03929">
    <property type="entry name" value="PepSY_TM"/>
    <property type="match status" value="1"/>
</dbReference>
<keyword evidence="1" id="KW-0812">Transmembrane</keyword>
<evidence type="ECO:0000313" key="2">
    <source>
        <dbReference type="EMBL" id="OIN59136.1"/>
    </source>
</evidence>
<dbReference type="InterPro" id="IPR005625">
    <property type="entry name" value="PepSY-ass_TM"/>
</dbReference>
<keyword evidence="1" id="KW-1133">Transmembrane helix</keyword>